<dbReference type="EMBL" id="JBHTLS010000005">
    <property type="protein sequence ID" value="MFD1103377.1"/>
    <property type="molecule type" value="Genomic_DNA"/>
</dbReference>
<dbReference type="Proteomes" id="UP001597203">
    <property type="component" value="Unassembled WGS sequence"/>
</dbReference>
<dbReference type="InterPro" id="IPR038740">
    <property type="entry name" value="BioF2-like_GNAT_dom"/>
</dbReference>
<reference evidence="3" key="1">
    <citation type="journal article" date="2019" name="Int. J. Syst. Evol. Microbiol.">
        <title>The Global Catalogue of Microorganisms (GCM) 10K type strain sequencing project: providing services to taxonomists for standard genome sequencing and annotation.</title>
        <authorList>
            <consortium name="The Broad Institute Genomics Platform"/>
            <consortium name="The Broad Institute Genome Sequencing Center for Infectious Disease"/>
            <person name="Wu L."/>
            <person name="Ma J."/>
        </authorList>
    </citation>
    <scope>NUCLEOTIDE SEQUENCE [LARGE SCALE GENOMIC DNA]</scope>
    <source>
        <strain evidence="3">CCUG 54329</strain>
    </source>
</reference>
<comment type="caution">
    <text evidence="2">The sequence shown here is derived from an EMBL/GenBank/DDBJ whole genome shotgun (WGS) entry which is preliminary data.</text>
</comment>
<evidence type="ECO:0000259" key="1">
    <source>
        <dbReference type="Pfam" id="PF13480"/>
    </source>
</evidence>
<keyword evidence="3" id="KW-1185">Reference proteome</keyword>
<protein>
    <submittedName>
        <fullName evidence="2">GNAT family N-acetyltransferase</fullName>
    </submittedName>
</protein>
<organism evidence="2 3">
    <name type="scientific">Sphingobium olei</name>
    <dbReference type="NCBI Taxonomy" id="420955"/>
    <lineage>
        <taxon>Bacteria</taxon>
        <taxon>Pseudomonadati</taxon>
        <taxon>Pseudomonadota</taxon>
        <taxon>Alphaproteobacteria</taxon>
        <taxon>Sphingomonadales</taxon>
        <taxon>Sphingomonadaceae</taxon>
        <taxon>Sphingobium</taxon>
    </lineage>
</organism>
<gene>
    <name evidence="2" type="ORF">ACFQ24_00405</name>
</gene>
<feature type="domain" description="BioF2-like acetyltransferase" evidence="1">
    <location>
        <begin position="166"/>
        <end position="300"/>
    </location>
</feature>
<dbReference type="SUPFAM" id="SSF55729">
    <property type="entry name" value="Acyl-CoA N-acyltransferases (Nat)"/>
    <property type="match status" value="1"/>
</dbReference>
<evidence type="ECO:0000313" key="3">
    <source>
        <dbReference type="Proteomes" id="UP001597203"/>
    </source>
</evidence>
<proteinExistence type="predicted"/>
<dbReference type="Pfam" id="PF13480">
    <property type="entry name" value="Acetyltransf_6"/>
    <property type="match status" value="1"/>
</dbReference>
<dbReference type="InterPro" id="IPR016181">
    <property type="entry name" value="Acyl_CoA_acyltransferase"/>
</dbReference>
<accession>A0ABW3NVD4</accession>
<sequence length="336" mass="37426">MLASREYHSMEEVRGALASRLSPVPLPSLFDRIEWYEALHRHCLAGTSPRIIQAVEGHAEVWMMLASPAPRQATALANWYSFRWAPLFLGEPDGETRVRLLDAAARQMMHGRAHVDLYPLEAPDELLAALRRTGWFAVARPMGGRHLLRVEGRSFADYWSGRPGRLRALVRRKGRADPFALSIHDMLSDALWADYVAVHESSWKEPEPAGGLALLREIAEREGAAGRLRLGFARRDGRAVAAQLWTVEGGAALIHKLNHDRALDARSPGTLLSHAMFAHAIDVDRVETIDYGTGDNAYKSDWMDVRLPLHRIDAFNPRFASAWLPAARTAISALVG</sequence>
<name>A0ABW3NVD4_9SPHN</name>
<evidence type="ECO:0000313" key="2">
    <source>
        <dbReference type="EMBL" id="MFD1103377.1"/>
    </source>
</evidence>
<dbReference type="RefSeq" id="WP_380908249.1">
    <property type="nucleotide sequence ID" value="NZ_JBHTLS010000005.1"/>
</dbReference>